<dbReference type="EMBL" id="HF935844">
    <property type="protein sequence ID" value="CCX32403.1"/>
    <property type="molecule type" value="Genomic_DNA"/>
</dbReference>
<dbReference type="InterPro" id="IPR050316">
    <property type="entry name" value="Tyrosinase/Hemocyanin"/>
</dbReference>
<dbReference type="PROSITE" id="PS00497">
    <property type="entry name" value="TYROSINASE_1"/>
    <property type="match status" value="1"/>
</dbReference>
<dbReference type="eggNOG" id="ENOG502S31Y">
    <property type="taxonomic scope" value="Eukaryota"/>
</dbReference>
<dbReference type="AlphaFoldDB" id="U4LKD9"/>
<dbReference type="OrthoDB" id="6132182at2759"/>
<accession>U4LKD9</accession>
<evidence type="ECO:0000256" key="3">
    <source>
        <dbReference type="SAM" id="SignalP"/>
    </source>
</evidence>
<protein>
    <submittedName>
        <fullName evidence="5">Similar to Tyrosinase acc. no. P55022</fullName>
    </submittedName>
</protein>
<evidence type="ECO:0000259" key="4">
    <source>
        <dbReference type="PROSITE" id="PS00497"/>
    </source>
</evidence>
<dbReference type="Gene3D" id="1.10.1280.10">
    <property type="entry name" value="Di-copper center containing domain from catechol oxidase"/>
    <property type="match status" value="1"/>
</dbReference>
<dbReference type="SUPFAM" id="SSF48056">
    <property type="entry name" value="Di-copper centre-containing domain"/>
    <property type="match status" value="1"/>
</dbReference>
<keyword evidence="2" id="KW-0186">Copper</keyword>
<dbReference type="GO" id="GO:0016491">
    <property type="term" value="F:oxidoreductase activity"/>
    <property type="evidence" value="ECO:0007669"/>
    <property type="project" value="InterPro"/>
</dbReference>
<reference evidence="5 6" key="1">
    <citation type="journal article" date="2013" name="PLoS Genet.">
        <title>The genome and development-dependent transcriptomes of Pyronema confluens: a window into fungal evolution.</title>
        <authorList>
            <person name="Traeger S."/>
            <person name="Altegoer F."/>
            <person name="Freitag M."/>
            <person name="Gabaldon T."/>
            <person name="Kempken F."/>
            <person name="Kumar A."/>
            <person name="Marcet-Houben M."/>
            <person name="Poggeler S."/>
            <person name="Stajich J.E."/>
            <person name="Nowrousian M."/>
        </authorList>
    </citation>
    <scope>NUCLEOTIDE SEQUENCE [LARGE SCALE GENOMIC DNA]</scope>
    <source>
        <strain evidence="6">CBS 100304</strain>
        <tissue evidence="5">Vegetative mycelium</tissue>
    </source>
</reference>
<evidence type="ECO:0000313" key="5">
    <source>
        <dbReference type="EMBL" id="CCX32403.1"/>
    </source>
</evidence>
<evidence type="ECO:0000256" key="1">
    <source>
        <dbReference type="ARBA" id="ARBA00022723"/>
    </source>
</evidence>
<keyword evidence="6" id="KW-1185">Reference proteome</keyword>
<dbReference type="InterPro" id="IPR008922">
    <property type="entry name" value="Di-copper_centre_dom_sf"/>
</dbReference>
<dbReference type="InterPro" id="IPR002227">
    <property type="entry name" value="Tyrosinase_Cu-bd"/>
</dbReference>
<feature type="domain" description="Tyrosinase copper-binding" evidence="4">
    <location>
        <begin position="108"/>
        <end position="125"/>
    </location>
</feature>
<feature type="signal peptide" evidence="3">
    <location>
        <begin position="1"/>
        <end position="16"/>
    </location>
</feature>
<dbReference type="Proteomes" id="UP000018144">
    <property type="component" value="Unassembled WGS sequence"/>
</dbReference>
<evidence type="ECO:0000256" key="2">
    <source>
        <dbReference type="ARBA" id="ARBA00023008"/>
    </source>
</evidence>
<gene>
    <name evidence="5" type="ORF">PCON_13052</name>
</gene>
<name>U4LKD9_PYROM</name>
<dbReference type="PANTHER" id="PTHR11474">
    <property type="entry name" value="TYROSINASE FAMILY MEMBER"/>
    <property type="match status" value="1"/>
</dbReference>
<feature type="chain" id="PRO_5004651436" evidence="3">
    <location>
        <begin position="17"/>
        <end position="368"/>
    </location>
</feature>
<dbReference type="GO" id="GO:0046872">
    <property type="term" value="F:metal ion binding"/>
    <property type="evidence" value="ECO:0007669"/>
    <property type="project" value="UniProtKB-KW"/>
</dbReference>
<dbReference type="STRING" id="1076935.U4LKD9"/>
<dbReference type="Pfam" id="PF00264">
    <property type="entry name" value="Tyrosinase"/>
    <property type="match status" value="1"/>
</dbReference>
<sequence>MRFLPLLAAFIGLTAAVPLAENVPRDNNNTQVESSGAKTCRKPIVRKEWRTLSIPERKRYLAAVLCLTKKPSKAPSGAAPGARHRYDDFNTVHIIMSDGFLTGSGGVHMVGFFLHWHRYFVATYEQALRDECGYTGAQPYWNWSLDAASGLPMEQWPIYNPDYGFGGNGPYTTDHNATVSWPYQAGQTGGGCVSDGPFVNMTVNVGPGLQIGYNPHCLHRGLNPDTIPALKKENTDAALLKGSFVEFDTAVQGAQDMKPEDGITIFHGAGHYAQGGDSTDFISSTSEPIFWLHHAYIDYLYWQWQQKNPEVRLSEVGGVRLPFNPSGGNVTLDQPLNLKWEADTIPLSRVMDIQGLGKDGGVLCYDYE</sequence>
<dbReference type="PRINTS" id="PR00092">
    <property type="entry name" value="TYROSINASE"/>
</dbReference>
<dbReference type="PANTHER" id="PTHR11474:SF126">
    <property type="entry name" value="TYROSINASE-LIKE PROTEIN TYR-1-RELATED"/>
    <property type="match status" value="1"/>
</dbReference>
<keyword evidence="3" id="KW-0732">Signal</keyword>
<keyword evidence="1" id="KW-0479">Metal-binding</keyword>
<evidence type="ECO:0000313" key="6">
    <source>
        <dbReference type="Proteomes" id="UP000018144"/>
    </source>
</evidence>
<proteinExistence type="predicted"/>
<organism evidence="5 6">
    <name type="scientific">Pyronema omphalodes (strain CBS 100304)</name>
    <name type="common">Pyronema confluens</name>
    <dbReference type="NCBI Taxonomy" id="1076935"/>
    <lineage>
        <taxon>Eukaryota</taxon>
        <taxon>Fungi</taxon>
        <taxon>Dikarya</taxon>
        <taxon>Ascomycota</taxon>
        <taxon>Pezizomycotina</taxon>
        <taxon>Pezizomycetes</taxon>
        <taxon>Pezizales</taxon>
        <taxon>Pyronemataceae</taxon>
        <taxon>Pyronema</taxon>
    </lineage>
</organism>